<dbReference type="EMBL" id="CP030032">
    <property type="protein sequence ID" value="AWV88457.1"/>
    <property type="molecule type" value="Genomic_DNA"/>
</dbReference>
<feature type="compositionally biased region" description="Low complexity" evidence="1">
    <location>
        <begin position="30"/>
        <end position="46"/>
    </location>
</feature>
<feature type="compositionally biased region" description="Basic and acidic residues" evidence="1">
    <location>
        <begin position="49"/>
        <end position="60"/>
    </location>
</feature>
<proteinExistence type="predicted"/>
<gene>
    <name evidence="2" type="ORF">DN745_03480</name>
</gene>
<evidence type="ECO:0000313" key="3">
    <source>
        <dbReference type="Proteomes" id="UP000249799"/>
    </source>
</evidence>
<evidence type="ECO:0000256" key="1">
    <source>
        <dbReference type="SAM" id="MobiDB-lite"/>
    </source>
</evidence>
<reference evidence="2 3" key="1">
    <citation type="submission" date="2018-06" db="EMBL/GenBank/DDBJ databases">
        <title>Lujinxingia sediminis gen. nov. sp. nov., a new facultative anaerobic member of the class Deltaproteobacteria, and proposal of Lujinxingaceae fam. nov.</title>
        <authorList>
            <person name="Guo L.-Y."/>
            <person name="Li C.-M."/>
            <person name="Wang S."/>
            <person name="Du Z.-J."/>
        </authorList>
    </citation>
    <scope>NUCLEOTIDE SEQUENCE [LARGE SCALE GENOMIC DNA]</scope>
    <source>
        <strain evidence="2 3">FA350</strain>
    </source>
</reference>
<keyword evidence="3" id="KW-1185">Reference proteome</keyword>
<dbReference type="Proteomes" id="UP000249799">
    <property type="component" value="Chromosome"/>
</dbReference>
<dbReference type="AlphaFoldDB" id="A0A2Z4FHJ3"/>
<name>A0A2Z4FHJ3_9DELT</name>
<evidence type="ECO:0000313" key="2">
    <source>
        <dbReference type="EMBL" id="AWV88457.1"/>
    </source>
</evidence>
<organism evidence="2 3">
    <name type="scientific">Bradymonas sediminis</name>
    <dbReference type="NCBI Taxonomy" id="1548548"/>
    <lineage>
        <taxon>Bacteria</taxon>
        <taxon>Deltaproteobacteria</taxon>
        <taxon>Bradymonadales</taxon>
        <taxon>Bradymonadaceae</taxon>
        <taxon>Bradymonas</taxon>
    </lineage>
</organism>
<dbReference type="KEGG" id="bsed:DN745_03480"/>
<protein>
    <submittedName>
        <fullName evidence="2">Uncharacterized protein</fullName>
    </submittedName>
</protein>
<sequence length="60" mass="6751">MSRHSRRFSAQYSAPLLALQQARRRDLRSPRPGSRAPGSAPRAPGSGRRRPEQRRPHAPP</sequence>
<feature type="region of interest" description="Disordered" evidence="1">
    <location>
        <begin position="1"/>
        <end position="60"/>
    </location>
</feature>
<accession>A0A2Z4FHJ3</accession>